<dbReference type="InterPro" id="IPR031165">
    <property type="entry name" value="GNAT_YJDJ"/>
</dbReference>
<dbReference type="Gene3D" id="3.40.630.30">
    <property type="match status" value="1"/>
</dbReference>
<dbReference type="CDD" id="cd04301">
    <property type="entry name" value="NAT_SF"/>
    <property type="match status" value="1"/>
</dbReference>
<dbReference type="SUPFAM" id="SSF55729">
    <property type="entry name" value="Acyl-CoA N-acyltransferases (Nat)"/>
    <property type="match status" value="1"/>
</dbReference>
<dbReference type="EMBL" id="VBSP01000042">
    <property type="protein sequence ID" value="TLQ39953.1"/>
    <property type="molecule type" value="Genomic_DNA"/>
</dbReference>
<dbReference type="RefSeq" id="WP_138405199.1">
    <property type="nucleotide sequence ID" value="NZ_VBSP01000042.1"/>
</dbReference>
<comment type="caution">
    <text evidence="2">The sequence shown here is derived from an EMBL/GenBank/DDBJ whole genome shotgun (WGS) entry which is preliminary data.</text>
</comment>
<evidence type="ECO:0000313" key="2">
    <source>
        <dbReference type="EMBL" id="TLQ39953.1"/>
    </source>
</evidence>
<feature type="domain" description="N-acetyltransferase" evidence="1">
    <location>
        <begin position="2"/>
        <end position="92"/>
    </location>
</feature>
<reference evidence="2 3" key="1">
    <citation type="submission" date="2019-05" db="EMBL/GenBank/DDBJ databases">
        <title>The metagenome of a microbial culture collection derived from dairy environment covers the genomic content of the human microbiome.</title>
        <authorList>
            <person name="Roder T."/>
            <person name="Wuthrich D."/>
            <person name="Sattari Z."/>
            <person name="Von Ah U."/>
            <person name="Bar C."/>
            <person name="Ronchi F."/>
            <person name="Macpherson A.J."/>
            <person name="Ganal-Vonarburg S.C."/>
            <person name="Bruggmann R."/>
            <person name="Vergeres G."/>
        </authorList>
    </citation>
    <scope>NUCLEOTIDE SEQUENCE [LARGE SCALE GENOMIC DNA]</scope>
    <source>
        <strain evidence="2 3">FAM 24227</strain>
    </source>
</reference>
<gene>
    <name evidence="2" type="ORF">FEZ33_09755</name>
</gene>
<dbReference type="GO" id="GO:0016740">
    <property type="term" value="F:transferase activity"/>
    <property type="evidence" value="ECO:0007669"/>
    <property type="project" value="UniProtKB-KW"/>
</dbReference>
<dbReference type="InterPro" id="IPR016181">
    <property type="entry name" value="Acyl_CoA_acyltransferase"/>
</dbReference>
<proteinExistence type="predicted"/>
<dbReference type="OrthoDB" id="9793389at2"/>
<protein>
    <submittedName>
        <fullName evidence="2">N-acetyltransferase</fullName>
    </submittedName>
</protein>
<dbReference type="Proteomes" id="UP000306420">
    <property type="component" value="Unassembled WGS sequence"/>
</dbReference>
<evidence type="ECO:0000259" key="1">
    <source>
        <dbReference type="PROSITE" id="PS51729"/>
    </source>
</evidence>
<accession>A0A5R9DUE2</accession>
<sequence>MEFKREGNAIVYRDETDKLLAEITFPPSSSNDQVVVADHTFTDPVLRGQGIAGKLLDELVSEMDKEGKKIKATCPYVVRKFKEEPEKYDFINADK</sequence>
<keyword evidence="2" id="KW-0808">Transferase</keyword>
<evidence type="ECO:0000313" key="3">
    <source>
        <dbReference type="Proteomes" id="UP000306420"/>
    </source>
</evidence>
<name>A0A5R9DUE2_9LACT</name>
<dbReference type="AlphaFoldDB" id="A0A5R9DUE2"/>
<dbReference type="PROSITE" id="PS51729">
    <property type="entry name" value="GNAT_YJDJ"/>
    <property type="match status" value="1"/>
</dbReference>
<dbReference type="Pfam" id="PF14542">
    <property type="entry name" value="Acetyltransf_CG"/>
    <property type="match status" value="1"/>
</dbReference>
<organism evidence="2 3">
    <name type="scientific">Ruoffia tabacinasalis</name>
    <dbReference type="NCBI Taxonomy" id="87458"/>
    <lineage>
        <taxon>Bacteria</taxon>
        <taxon>Bacillati</taxon>
        <taxon>Bacillota</taxon>
        <taxon>Bacilli</taxon>
        <taxon>Lactobacillales</taxon>
        <taxon>Aerococcaceae</taxon>
        <taxon>Ruoffia</taxon>
    </lineage>
</organism>